<evidence type="ECO:0000259" key="1">
    <source>
        <dbReference type="Pfam" id="PF13456"/>
    </source>
</evidence>
<reference evidence="2" key="2">
    <citation type="submission" date="2021-03" db="UniProtKB">
        <authorList>
            <consortium name="EnsemblPlants"/>
        </authorList>
    </citation>
    <scope>IDENTIFICATION</scope>
</reference>
<protein>
    <recommendedName>
        <fullName evidence="1">RNase H type-1 domain-containing protein</fullName>
    </recommendedName>
</protein>
<dbReference type="Gramene" id="evm.model.06.1051">
    <property type="protein sequence ID" value="cds.evm.model.06.1051"/>
    <property type="gene ID" value="evm.TU.06.1051"/>
</dbReference>
<dbReference type="GO" id="GO:0003676">
    <property type="term" value="F:nucleic acid binding"/>
    <property type="evidence" value="ECO:0007669"/>
    <property type="project" value="InterPro"/>
</dbReference>
<dbReference type="PANTHER" id="PTHR47723">
    <property type="entry name" value="OS05G0353850 PROTEIN"/>
    <property type="match status" value="1"/>
</dbReference>
<dbReference type="InterPro" id="IPR053151">
    <property type="entry name" value="RNase_H-like"/>
</dbReference>
<dbReference type="Pfam" id="PF13456">
    <property type="entry name" value="RVT_3"/>
    <property type="match status" value="1"/>
</dbReference>
<sequence>MFMGLLSKARDILEWCGKFILEFQQTAGGSKRGEKRREERWEQPADGCFTINVDARFSSQRGGSFTSMIRDGEGAVHFASATVLCQAKSPLVAELYTIKDGIKARIQRRLPSFGNQLDCLQAIKFINGEENGCREEGDLIVEIQRLLQYHSVSGLRFVIREANLLCFEKQS</sequence>
<reference evidence="2" key="1">
    <citation type="submission" date="2018-11" db="EMBL/GenBank/DDBJ databases">
        <authorList>
            <person name="Grassa J C."/>
        </authorList>
    </citation>
    <scope>NUCLEOTIDE SEQUENCE [LARGE SCALE GENOMIC DNA]</scope>
</reference>
<dbReference type="GO" id="GO:0004523">
    <property type="term" value="F:RNA-DNA hybrid ribonuclease activity"/>
    <property type="evidence" value="ECO:0007669"/>
    <property type="project" value="InterPro"/>
</dbReference>
<dbReference type="InterPro" id="IPR002156">
    <property type="entry name" value="RNaseH_domain"/>
</dbReference>
<dbReference type="PANTHER" id="PTHR47723:SF24">
    <property type="entry name" value="RNASE H TYPE-1 DOMAIN-CONTAINING PROTEIN"/>
    <property type="match status" value="1"/>
</dbReference>
<evidence type="ECO:0000313" key="2">
    <source>
        <dbReference type="EnsemblPlants" id="cds.evm.model.06.1051"/>
    </source>
</evidence>
<dbReference type="EnsemblPlants" id="evm.model.06.1051">
    <property type="protein sequence ID" value="cds.evm.model.06.1051"/>
    <property type="gene ID" value="evm.TU.06.1051"/>
</dbReference>
<name>A0A803PSX3_CANSA</name>
<dbReference type="AlphaFoldDB" id="A0A803PSX3"/>
<organism evidence="2 3">
    <name type="scientific">Cannabis sativa</name>
    <name type="common">Hemp</name>
    <name type="synonym">Marijuana</name>
    <dbReference type="NCBI Taxonomy" id="3483"/>
    <lineage>
        <taxon>Eukaryota</taxon>
        <taxon>Viridiplantae</taxon>
        <taxon>Streptophyta</taxon>
        <taxon>Embryophyta</taxon>
        <taxon>Tracheophyta</taxon>
        <taxon>Spermatophyta</taxon>
        <taxon>Magnoliopsida</taxon>
        <taxon>eudicotyledons</taxon>
        <taxon>Gunneridae</taxon>
        <taxon>Pentapetalae</taxon>
        <taxon>rosids</taxon>
        <taxon>fabids</taxon>
        <taxon>Rosales</taxon>
        <taxon>Cannabaceae</taxon>
        <taxon>Cannabis</taxon>
    </lineage>
</organism>
<dbReference type="EMBL" id="UZAU01000588">
    <property type="status" value="NOT_ANNOTATED_CDS"/>
    <property type="molecule type" value="Genomic_DNA"/>
</dbReference>
<evidence type="ECO:0000313" key="3">
    <source>
        <dbReference type="Proteomes" id="UP000596661"/>
    </source>
</evidence>
<proteinExistence type="predicted"/>
<accession>A0A803PSX3</accession>
<dbReference type="Proteomes" id="UP000596661">
    <property type="component" value="Chromosome 6"/>
</dbReference>
<keyword evidence="3" id="KW-1185">Reference proteome</keyword>
<feature type="domain" description="RNase H type-1" evidence="1">
    <location>
        <begin position="52"/>
        <end position="163"/>
    </location>
</feature>